<dbReference type="EMBL" id="AVOT02011500">
    <property type="protein sequence ID" value="MBW0492254.1"/>
    <property type="molecule type" value="Genomic_DNA"/>
</dbReference>
<dbReference type="AlphaFoldDB" id="A0A9Q3CVX3"/>
<comment type="caution">
    <text evidence="2">The sequence shown here is derived from an EMBL/GenBank/DDBJ whole genome shotgun (WGS) entry which is preliminary data.</text>
</comment>
<dbReference type="Proteomes" id="UP000765509">
    <property type="component" value="Unassembled WGS sequence"/>
</dbReference>
<organism evidence="2 3">
    <name type="scientific">Austropuccinia psidii MF-1</name>
    <dbReference type="NCBI Taxonomy" id="1389203"/>
    <lineage>
        <taxon>Eukaryota</taxon>
        <taxon>Fungi</taxon>
        <taxon>Dikarya</taxon>
        <taxon>Basidiomycota</taxon>
        <taxon>Pucciniomycotina</taxon>
        <taxon>Pucciniomycetes</taxon>
        <taxon>Pucciniales</taxon>
        <taxon>Sphaerophragmiaceae</taxon>
        <taxon>Austropuccinia</taxon>
    </lineage>
</organism>
<proteinExistence type="predicted"/>
<evidence type="ECO:0000313" key="3">
    <source>
        <dbReference type="Proteomes" id="UP000765509"/>
    </source>
</evidence>
<protein>
    <submittedName>
        <fullName evidence="2">Uncharacterized protein</fullName>
    </submittedName>
</protein>
<gene>
    <name evidence="2" type="ORF">O181_031969</name>
</gene>
<feature type="region of interest" description="Disordered" evidence="1">
    <location>
        <begin position="108"/>
        <end position="129"/>
    </location>
</feature>
<accession>A0A9Q3CVX3</accession>
<sequence>MVYMKILKQFGGELKHSLQSRCIDPCSTEESINAVEDIVKRTKIGIKWKKLDNESPNKTFINKEKPTETFKPNTCNTNEQRKLHKCGGIEHLANNCLKKAKINEIVETEDHNYKEDESDSGKDTEKSQTYESDEMNIINLQINNIDLVYEVLDVNSNLTKVGTSDISLTNIQDAKLHRTKPAKRMGYTAGK</sequence>
<feature type="compositionally biased region" description="Basic and acidic residues" evidence="1">
    <location>
        <begin position="108"/>
        <end position="128"/>
    </location>
</feature>
<reference evidence="2" key="1">
    <citation type="submission" date="2021-03" db="EMBL/GenBank/DDBJ databases">
        <title>Draft genome sequence of rust myrtle Austropuccinia psidii MF-1, a brazilian biotype.</title>
        <authorList>
            <person name="Quecine M.C."/>
            <person name="Pachon D.M.R."/>
            <person name="Bonatelli M.L."/>
            <person name="Correr F.H."/>
            <person name="Franceschini L.M."/>
            <person name="Leite T.F."/>
            <person name="Margarido G.R.A."/>
            <person name="Almeida C.A."/>
            <person name="Ferrarezi J.A."/>
            <person name="Labate C.A."/>
        </authorList>
    </citation>
    <scope>NUCLEOTIDE SEQUENCE</scope>
    <source>
        <strain evidence="2">MF-1</strain>
    </source>
</reference>
<name>A0A9Q3CVX3_9BASI</name>
<keyword evidence="3" id="KW-1185">Reference proteome</keyword>
<evidence type="ECO:0000256" key="1">
    <source>
        <dbReference type="SAM" id="MobiDB-lite"/>
    </source>
</evidence>
<evidence type="ECO:0000313" key="2">
    <source>
        <dbReference type="EMBL" id="MBW0492254.1"/>
    </source>
</evidence>